<dbReference type="AlphaFoldDB" id="A0AAE0TL98"/>
<dbReference type="EMBL" id="JAEAOA010000712">
    <property type="protein sequence ID" value="KAK3611980.1"/>
    <property type="molecule type" value="Genomic_DNA"/>
</dbReference>
<dbReference type="Proteomes" id="UP001195483">
    <property type="component" value="Unassembled WGS sequence"/>
</dbReference>
<sequence>MQSNDLQMTYILESEIIPTNISHYCYGLYRREGVISALHRTYFSYAKGMTVNVEQIFVPGVTSSGKRQKGNPFVARIQYSKVGTANLHIRKSWR</sequence>
<organism evidence="1 2">
    <name type="scientific">Potamilus streckersoni</name>
    <dbReference type="NCBI Taxonomy" id="2493646"/>
    <lineage>
        <taxon>Eukaryota</taxon>
        <taxon>Metazoa</taxon>
        <taxon>Spiralia</taxon>
        <taxon>Lophotrochozoa</taxon>
        <taxon>Mollusca</taxon>
        <taxon>Bivalvia</taxon>
        <taxon>Autobranchia</taxon>
        <taxon>Heteroconchia</taxon>
        <taxon>Palaeoheterodonta</taxon>
        <taxon>Unionida</taxon>
        <taxon>Unionoidea</taxon>
        <taxon>Unionidae</taxon>
        <taxon>Ambleminae</taxon>
        <taxon>Lampsilini</taxon>
        <taxon>Potamilus</taxon>
    </lineage>
</organism>
<comment type="caution">
    <text evidence="1">The sequence shown here is derived from an EMBL/GenBank/DDBJ whole genome shotgun (WGS) entry which is preliminary data.</text>
</comment>
<reference evidence="1" key="3">
    <citation type="submission" date="2023-05" db="EMBL/GenBank/DDBJ databases">
        <authorList>
            <person name="Smith C.H."/>
        </authorList>
    </citation>
    <scope>NUCLEOTIDE SEQUENCE</scope>
    <source>
        <strain evidence="1">CHS0354</strain>
        <tissue evidence="1">Mantle</tissue>
    </source>
</reference>
<reference evidence="1" key="2">
    <citation type="journal article" date="2021" name="Genome Biol. Evol.">
        <title>Developing a high-quality reference genome for a parasitic bivalve with doubly uniparental inheritance (Bivalvia: Unionida).</title>
        <authorList>
            <person name="Smith C.H."/>
        </authorList>
    </citation>
    <scope>NUCLEOTIDE SEQUENCE</scope>
    <source>
        <strain evidence="1">CHS0354</strain>
        <tissue evidence="1">Mantle</tissue>
    </source>
</reference>
<gene>
    <name evidence="1" type="ORF">CHS0354_011639</name>
</gene>
<reference evidence="1" key="1">
    <citation type="journal article" date="2021" name="Genome Biol. Evol.">
        <title>A High-Quality Reference Genome for a Parasitic Bivalve with Doubly Uniparental Inheritance (Bivalvia: Unionida).</title>
        <authorList>
            <person name="Smith C.H."/>
        </authorList>
    </citation>
    <scope>NUCLEOTIDE SEQUENCE</scope>
    <source>
        <strain evidence="1">CHS0354</strain>
    </source>
</reference>
<evidence type="ECO:0000313" key="1">
    <source>
        <dbReference type="EMBL" id="KAK3611980.1"/>
    </source>
</evidence>
<keyword evidence="2" id="KW-1185">Reference proteome</keyword>
<name>A0AAE0TL98_9BIVA</name>
<protein>
    <submittedName>
        <fullName evidence="1">Uncharacterized protein</fullName>
    </submittedName>
</protein>
<evidence type="ECO:0000313" key="2">
    <source>
        <dbReference type="Proteomes" id="UP001195483"/>
    </source>
</evidence>
<accession>A0AAE0TL98</accession>
<proteinExistence type="predicted"/>